<sequence>MIIVHKYVNIHKNSGSLRRFPLPITPGNPAYVPSNAEPQTTIEGINITDLGTELHEEARKCYKDRNCHILTCLLYKYCKYTALANSLDDIFKTSYYNVIFH</sequence>
<accession>A0A9Q3FZL6</accession>
<evidence type="ECO:0000313" key="2">
    <source>
        <dbReference type="Proteomes" id="UP000765509"/>
    </source>
</evidence>
<dbReference type="Proteomes" id="UP000765509">
    <property type="component" value="Unassembled WGS sequence"/>
</dbReference>
<dbReference type="AlphaFoldDB" id="A0A9Q3FZL6"/>
<reference evidence="1" key="1">
    <citation type="submission" date="2021-03" db="EMBL/GenBank/DDBJ databases">
        <title>Draft genome sequence of rust myrtle Austropuccinia psidii MF-1, a brazilian biotype.</title>
        <authorList>
            <person name="Quecine M.C."/>
            <person name="Pachon D.M.R."/>
            <person name="Bonatelli M.L."/>
            <person name="Correr F.H."/>
            <person name="Franceschini L.M."/>
            <person name="Leite T.F."/>
            <person name="Margarido G.R.A."/>
            <person name="Almeida C.A."/>
            <person name="Ferrarezi J.A."/>
            <person name="Labate C.A."/>
        </authorList>
    </citation>
    <scope>NUCLEOTIDE SEQUENCE</scope>
    <source>
        <strain evidence="1">MF-1</strain>
    </source>
</reference>
<gene>
    <name evidence="1" type="ORF">O181_086347</name>
</gene>
<keyword evidence="2" id="KW-1185">Reference proteome</keyword>
<name>A0A9Q3FZL6_9BASI</name>
<protein>
    <submittedName>
        <fullName evidence="1">Uncharacterized protein</fullName>
    </submittedName>
</protein>
<dbReference type="EMBL" id="AVOT02051625">
    <property type="protein sequence ID" value="MBW0546632.1"/>
    <property type="molecule type" value="Genomic_DNA"/>
</dbReference>
<proteinExistence type="predicted"/>
<evidence type="ECO:0000313" key="1">
    <source>
        <dbReference type="EMBL" id="MBW0546632.1"/>
    </source>
</evidence>
<organism evidence="1 2">
    <name type="scientific">Austropuccinia psidii MF-1</name>
    <dbReference type="NCBI Taxonomy" id="1389203"/>
    <lineage>
        <taxon>Eukaryota</taxon>
        <taxon>Fungi</taxon>
        <taxon>Dikarya</taxon>
        <taxon>Basidiomycota</taxon>
        <taxon>Pucciniomycotina</taxon>
        <taxon>Pucciniomycetes</taxon>
        <taxon>Pucciniales</taxon>
        <taxon>Sphaerophragmiaceae</taxon>
        <taxon>Austropuccinia</taxon>
    </lineage>
</organism>
<comment type="caution">
    <text evidence="1">The sequence shown here is derived from an EMBL/GenBank/DDBJ whole genome shotgun (WGS) entry which is preliminary data.</text>
</comment>